<evidence type="ECO:0000313" key="2">
    <source>
        <dbReference type="Proteomes" id="UP000674143"/>
    </source>
</evidence>
<sequence length="203" mass="22321">MKNTFLEFLEEVTAHFKLQGKSTKGTVVLYRGAMTDDEAGFAENMELTVEQVLPSWDAATTVVQLRSHFRVAWDFATMLSRERHNGSSALCNVLCGLCTTDCRLIFAAANPCVPVHSFYMSSAKGSLGHASNPSYLVQKCAATISLIGPSASDVQYVLDVPSRPEALPLPLPIECAYEYGRKYSSLKAVRELPQSMRATTHHE</sequence>
<dbReference type="GeneID" id="92361857"/>
<comment type="caution">
    <text evidence="1">The sequence shown here is derived from an EMBL/GenBank/DDBJ whole genome shotgun (WGS) entry which is preliminary data.</text>
</comment>
<dbReference type="RefSeq" id="XP_067065097.1">
    <property type="nucleotide sequence ID" value="XM_067207923.1"/>
</dbReference>
<organism evidence="1 2">
    <name type="scientific">Leishmania orientalis</name>
    <dbReference type="NCBI Taxonomy" id="2249476"/>
    <lineage>
        <taxon>Eukaryota</taxon>
        <taxon>Discoba</taxon>
        <taxon>Euglenozoa</taxon>
        <taxon>Kinetoplastea</taxon>
        <taxon>Metakinetoplastina</taxon>
        <taxon>Trypanosomatida</taxon>
        <taxon>Trypanosomatidae</taxon>
        <taxon>Leishmaniinae</taxon>
        <taxon>Leishmania</taxon>
    </lineage>
</organism>
<evidence type="ECO:0008006" key="3">
    <source>
        <dbReference type="Google" id="ProtNLM"/>
    </source>
</evidence>
<dbReference type="AlphaFoldDB" id="A0A836KWF2"/>
<evidence type="ECO:0000313" key="1">
    <source>
        <dbReference type="EMBL" id="KAG5485360.1"/>
    </source>
</evidence>
<name>A0A836KWF2_9TRYP</name>
<accession>A0A836KWF2</accession>
<dbReference type="EMBL" id="JAFHLR010000011">
    <property type="protein sequence ID" value="KAG5485360.1"/>
    <property type="molecule type" value="Genomic_DNA"/>
</dbReference>
<dbReference type="KEGG" id="loi:92361857"/>
<proteinExistence type="predicted"/>
<reference evidence="2" key="2">
    <citation type="journal article" date="2021" name="Sci. Data">
        <title>Chromosome-scale genome sequencing, assembly and annotation of six genomes from subfamily Leishmaniinae.</title>
        <authorList>
            <person name="Almutairi H."/>
            <person name="Urbaniak M.D."/>
            <person name="Bates M.D."/>
            <person name="Jariyapan N."/>
            <person name="Kwakye-Nuako G."/>
            <person name="Thomaz Soccol V."/>
            <person name="Al-Salem W.S."/>
            <person name="Dillon R.J."/>
            <person name="Bates P.A."/>
            <person name="Gatherer D."/>
        </authorList>
    </citation>
    <scope>NUCLEOTIDE SEQUENCE [LARGE SCALE GENOMIC DNA]</scope>
</reference>
<protein>
    <recommendedName>
        <fullName evidence="3">Piwi domain-containing protein</fullName>
    </recommendedName>
</protein>
<keyword evidence="2" id="KW-1185">Reference proteome</keyword>
<dbReference type="Proteomes" id="UP000674143">
    <property type="component" value="Unassembled WGS sequence"/>
</dbReference>
<gene>
    <name evidence="1" type="ORF">LSCM4_05996</name>
</gene>
<reference evidence="2" key="1">
    <citation type="journal article" date="2021" name="Microbiol. Resour. Announc.">
        <title>LGAAP: Leishmaniinae Genome Assembly and Annotation Pipeline.</title>
        <authorList>
            <person name="Almutairi H."/>
            <person name="Urbaniak M.D."/>
            <person name="Bates M.D."/>
            <person name="Jariyapan N."/>
            <person name="Kwakye-Nuako G."/>
            <person name="Thomaz-Soccol V."/>
            <person name="Al-Salem W.S."/>
            <person name="Dillon R.J."/>
            <person name="Bates P.A."/>
            <person name="Gatherer D."/>
        </authorList>
    </citation>
    <scope>NUCLEOTIDE SEQUENCE [LARGE SCALE GENOMIC DNA]</scope>
</reference>